<dbReference type="EMBL" id="JACIEQ010000001">
    <property type="protein sequence ID" value="MBB4020881.1"/>
    <property type="molecule type" value="Genomic_DNA"/>
</dbReference>
<dbReference type="RefSeq" id="WP_054540310.1">
    <property type="nucleotide sequence ID" value="NZ_JACIEQ010000001.1"/>
</dbReference>
<evidence type="ECO:0000313" key="7">
    <source>
        <dbReference type="EMBL" id="MBB4020881.1"/>
    </source>
</evidence>
<evidence type="ECO:0000256" key="3">
    <source>
        <dbReference type="ARBA" id="ARBA00022692"/>
    </source>
</evidence>
<organism evidence="7 8">
    <name type="scientific">Actibacterium naphthalenivorans</name>
    <dbReference type="NCBI Taxonomy" id="1614693"/>
    <lineage>
        <taxon>Bacteria</taxon>
        <taxon>Pseudomonadati</taxon>
        <taxon>Pseudomonadota</taxon>
        <taxon>Alphaproteobacteria</taxon>
        <taxon>Rhodobacterales</taxon>
        <taxon>Roseobacteraceae</taxon>
        <taxon>Actibacterium</taxon>
    </lineage>
</organism>
<gene>
    <name evidence="7" type="ORF">GGR17_000672</name>
</gene>
<accession>A0A840C4M8</accession>
<feature type="transmembrane region" description="Helical" evidence="6">
    <location>
        <begin position="145"/>
        <end position="167"/>
    </location>
</feature>
<feature type="transmembrane region" description="Helical" evidence="6">
    <location>
        <begin position="266"/>
        <end position="282"/>
    </location>
</feature>
<comment type="caution">
    <text evidence="7">The sequence shown here is derived from an EMBL/GenBank/DDBJ whole genome shotgun (WGS) entry which is preliminary data.</text>
</comment>
<sequence>MALPERQQLRYWGVAAAVFFVLLWYLGDVILPFVLGGAIAYFLDPAADRLEAWGLSRAMSTALIMLGVALIVILAMLLIIPLVVDQATALIEVAPELLNNLQKFVAERFPDLTETNSLLRRSLQSLGDAIQARGGELLNQVVNSAMSLISILMLLFIVPIVAFYLLLDWDKMVAQIDRLLPRDHAPVIRRLAHEIDGTLSSFVRGQGTVCLIMAGFYAVTLMLVGLQFGLVIGLFSGLLAFIPYISSILGGVVAIGLAVFQFWGDWLMIGLVAVIYIGGQIVEGNFITPKLVGDSVGLHPVWLILALTAFGSVFGFVGMLIAVPVAASIGVLARFGVEQYMAGRLYRGLEAREDD</sequence>
<feature type="transmembrane region" description="Helical" evidence="6">
    <location>
        <begin position="302"/>
        <end position="335"/>
    </location>
</feature>
<evidence type="ECO:0000256" key="2">
    <source>
        <dbReference type="ARBA" id="ARBA00009773"/>
    </source>
</evidence>
<keyword evidence="8" id="KW-1185">Reference proteome</keyword>
<feature type="transmembrane region" description="Helical" evidence="6">
    <location>
        <begin position="12"/>
        <end position="43"/>
    </location>
</feature>
<evidence type="ECO:0000256" key="5">
    <source>
        <dbReference type="ARBA" id="ARBA00023136"/>
    </source>
</evidence>
<dbReference type="Proteomes" id="UP000585681">
    <property type="component" value="Unassembled WGS sequence"/>
</dbReference>
<comment type="subcellular location">
    <subcellularLocation>
        <location evidence="1">Membrane</location>
        <topology evidence="1">Multi-pass membrane protein</topology>
    </subcellularLocation>
</comment>
<feature type="transmembrane region" description="Helical" evidence="6">
    <location>
        <begin position="241"/>
        <end position="259"/>
    </location>
</feature>
<evidence type="ECO:0000256" key="4">
    <source>
        <dbReference type="ARBA" id="ARBA00022989"/>
    </source>
</evidence>
<comment type="similarity">
    <text evidence="2">Belongs to the autoinducer-2 exporter (AI-2E) (TC 2.A.86) family.</text>
</comment>
<dbReference type="Pfam" id="PF01594">
    <property type="entry name" value="AI-2E_transport"/>
    <property type="match status" value="1"/>
</dbReference>
<keyword evidence="5 6" id="KW-0472">Membrane</keyword>
<feature type="transmembrane region" description="Helical" evidence="6">
    <location>
        <begin position="63"/>
        <end position="84"/>
    </location>
</feature>
<dbReference type="PANTHER" id="PTHR21716:SF64">
    <property type="entry name" value="AI-2 TRANSPORT PROTEIN TQSA"/>
    <property type="match status" value="1"/>
</dbReference>
<keyword evidence="3 6" id="KW-0812">Transmembrane</keyword>
<name>A0A840C4M8_9RHOB</name>
<evidence type="ECO:0000256" key="1">
    <source>
        <dbReference type="ARBA" id="ARBA00004141"/>
    </source>
</evidence>
<evidence type="ECO:0000256" key="6">
    <source>
        <dbReference type="SAM" id="Phobius"/>
    </source>
</evidence>
<dbReference type="GO" id="GO:0016020">
    <property type="term" value="C:membrane"/>
    <property type="evidence" value="ECO:0007669"/>
    <property type="project" value="UniProtKB-SubCell"/>
</dbReference>
<dbReference type="GO" id="GO:0055085">
    <property type="term" value="P:transmembrane transport"/>
    <property type="evidence" value="ECO:0007669"/>
    <property type="project" value="TreeGrafter"/>
</dbReference>
<keyword evidence="4 6" id="KW-1133">Transmembrane helix</keyword>
<evidence type="ECO:0000313" key="8">
    <source>
        <dbReference type="Proteomes" id="UP000585681"/>
    </source>
</evidence>
<dbReference type="PANTHER" id="PTHR21716">
    <property type="entry name" value="TRANSMEMBRANE PROTEIN"/>
    <property type="match status" value="1"/>
</dbReference>
<reference evidence="7" key="1">
    <citation type="submission" date="2020-08" db="EMBL/GenBank/DDBJ databases">
        <title>Genomic Encyclopedia of Type Strains, Phase IV (KMG-IV): sequencing the most valuable type-strain genomes for metagenomic binning, comparative biology and taxonomic classification.</title>
        <authorList>
            <person name="Goeker M."/>
        </authorList>
    </citation>
    <scope>NUCLEOTIDE SEQUENCE [LARGE SCALE GENOMIC DNA]</scope>
    <source>
        <strain evidence="7">DSM 105040</strain>
    </source>
</reference>
<dbReference type="AlphaFoldDB" id="A0A840C4M8"/>
<feature type="transmembrane region" description="Helical" evidence="6">
    <location>
        <begin position="209"/>
        <end position="235"/>
    </location>
</feature>
<protein>
    <submittedName>
        <fullName evidence="7">Putative PurR-regulated permease PerM</fullName>
    </submittedName>
</protein>
<proteinExistence type="inferred from homology"/>
<dbReference type="InterPro" id="IPR002549">
    <property type="entry name" value="AI-2E-like"/>
</dbReference>